<dbReference type="RefSeq" id="WP_246904046.1">
    <property type="nucleotide sequence ID" value="NZ_JALJRB010000005.1"/>
</dbReference>
<dbReference type="PROSITE" id="PS51371">
    <property type="entry name" value="CBS"/>
    <property type="match status" value="2"/>
</dbReference>
<dbReference type="PROSITE" id="PS50042">
    <property type="entry name" value="CNMP_BINDING_3"/>
    <property type="match status" value="2"/>
</dbReference>
<dbReference type="SMART" id="SM00100">
    <property type="entry name" value="cNMP"/>
    <property type="match status" value="2"/>
</dbReference>
<feature type="domain" description="Cyclic nucleotide-binding" evidence="3">
    <location>
        <begin position="155"/>
        <end position="276"/>
    </location>
</feature>
<keyword evidence="2" id="KW-0129">CBS domain</keyword>
<dbReference type="InterPro" id="IPR043519">
    <property type="entry name" value="NT_sf"/>
</dbReference>
<dbReference type="SMART" id="SM00116">
    <property type="entry name" value="CBS"/>
    <property type="match status" value="2"/>
</dbReference>
<dbReference type="CDD" id="cd00038">
    <property type="entry name" value="CAP_ED"/>
    <property type="match status" value="2"/>
</dbReference>
<dbReference type="PANTHER" id="PTHR48108:SF31">
    <property type="entry name" value="CBS DOMAIN AND CYCLIC NUCLEOTIDE-REGULATED NUCLEOTIDYLTRANSFERASE"/>
    <property type="match status" value="1"/>
</dbReference>
<evidence type="ECO:0000313" key="5">
    <source>
        <dbReference type="EMBL" id="MCJ8500197.1"/>
    </source>
</evidence>
<comment type="caution">
    <text evidence="5">The sequence shown here is derived from an EMBL/GenBank/DDBJ whole genome shotgun (WGS) entry which is preliminary data.</text>
</comment>
<dbReference type="Pfam" id="PF03445">
    <property type="entry name" value="DUF294"/>
    <property type="match status" value="1"/>
</dbReference>
<proteinExistence type="predicted"/>
<dbReference type="Gene3D" id="2.60.120.10">
    <property type="entry name" value="Jelly Rolls"/>
    <property type="match status" value="2"/>
</dbReference>
<dbReference type="Pfam" id="PF00571">
    <property type="entry name" value="CBS"/>
    <property type="match status" value="2"/>
</dbReference>
<gene>
    <name evidence="5" type="ORF">MRX98_06385</name>
</gene>
<name>A0AA41R105_9BACT</name>
<dbReference type="InterPro" id="IPR046342">
    <property type="entry name" value="CBS_dom_sf"/>
</dbReference>
<keyword evidence="1" id="KW-0677">Repeat</keyword>
<dbReference type="CDD" id="cd04587">
    <property type="entry name" value="CBS_pair_CAP-ED_NT_Pol-beta-like_DUF294_assoc"/>
    <property type="match status" value="1"/>
</dbReference>
<evidence type="ECO:0000313" key="6">
    <source>
        <dbReference type="Proteomes" id="UP001165427"/>
    </source>
</evidence>
<dbReference type="CDD" id="cd05401">
    <property type="entry name" value="NT_GlnE_GlnD_like"/>
    <property type="match status" value="1"/>
</dbReference>
<protein>
    <submittedName>
        <fullName evidence="5">DUF294 nucleotidyltransferase-like domain-containing protein</fullName>
    </submittedName>
</protein>
<dbReference type="SUPFAM" id="SSF51206">
    <property type="entry name" value="cAMP-binding domain-like"/>
    <property type="match status" value="2"/>
</dbReference>
<dbReference type="SUPFAM" id="SSF54631">
    <property type="entry name" value="CBS-domain pair"/>
    <property type="match status" value="1"/>
</dbReference>
<sequence>MDPFVASVGALSVLSAAQHERIRSCLKSETYPEGTLLATQGKTRLAGLYMLKEGMLEAYFEEGGKKILTLSLRPGDVYGGISLLMNGRMSIRTVRVLEAAVVLLLPADDFLQLCDVEQAFRQQFVDAFAKRMADEAYAVKVTESQAFQFLSAVAPFSFLPDDIIEQTAGQLSMRYSPRDRTMLYQGVSKVDRLYIVQRGAAEIFYEEAGRKTMAAPLGEGDIYGGISLLMNDGKSVRTLRTVEDCFFFTLPAPVFLALCRQHGVLTEYFTDIFGKRMLNRTYASIIARSLHPGEEGVQLFDQPVHQFIAKELVACDGRDTIQQAAEAMSRHRCSAILVRDASAGQVGLVTDHDLRNKVIAKGLEIASPVAQIMSFPLQSVAAGALVFEALLAMTQANVKHLAVTDPNGEVVGIITNRDLINAQTRSPLFLVREILSARAPDDIMNISDQLARLIQGLMHSGAKAKNITRMITTVSDAVLQRIVAFVLAEMEPPPVPFAFMVLGSEGRREQTLKTDQDNAIVFQDIEEDGALERAQRYFLQFGERVCNMLDRAGYAFCEGEVMAMNPRWCQPLAAWKNYFQSWIHAADPKDLLEASIFFDFRCGYGDGALLVELRRYLLDALTGWSGFFRHLVENALHFKPPLGFFRNFVVASKGEHRNALDLKAAVMPIVDIARVYGLKHRVDATNTIERIAQLRQLGVFSEEAANELDLAYGFLMQMRFSHQVAAIVNDRQPPDNHINPKQLPPVERTMLKEIFKRIEKYQTQLSFDFTGTP</sequence>
<dbReference type="InterPro" id="IPR018490">
    <property type="entry name" value="cNMP-bd_dom_sf"/>
</dbReference>
<reference evidence="5" key="1">
    <citation type="submission" date="2022-04" db="EMBL/GenBank/DDBJ databases">
        <title>Desulfatitalea alkaliphila sp. nov., a novel anaerobic sulfate-reducing bacterium isolated from terrestrial mud volcano, Taman Peninsula, Russia.</title>
        <authorList>
            <person name="Khomyakova M.A."/>
            <person name="Merkel A.Y."/>
            <person name="Slobodkin A.I."/>
        </authorList>
    </citation>
    <scope>NUCLEOTIDE SEQUENCE</scope>
    <source>
        <strain evidence="5">M08but</strain>
    </source>
</reference>
<feature type="domain" description="Cyclic nucleotide-binding" evidence="3">
    <location>
        <begin position="10"/>
        <end position="131"/>
    </location>
</feature>
<dbReference type="Gene3D" id="3.10.580.10">
    <property type="entry name" value="CBS-domain"/>
    <property type="match status" value="1"/>
</dbReference>
<dbReference type="GO" id="GO:0008773">
    <property type="term" value="F:[protein-PII] uridylyltransferase activity"/>
    <property type="evidence" value="ECO:0007669"/>
    <property type="project" value="InterPro"/>
</dbReference>
<dbReference type="InterPro" id="IPR014710">
    <property type="entry name" value="RmlC-like_jellyroll"/>
</dbReference>
<dbReference type="InterPro" id="IPR000595">
    <property type="entry name" value="cNMP-bd_dom"/>
</dbReference>
<dbReference type="PANTHER" id="PTHR48108">
    <property type="entry name" value="CBS DOMAIN-CONTAINING PROTEIN CBSX2, CHLOROPLASTIC"/>
    <property type="match status" value="1"/>
</dbReference>
<dbReference type="Pfam" id="PF10335">
    <property type="entry name" value="DUF294_C"/>
    <property type="match status" value="1"/>
</dbReference>
<dbReference type="AlphaFoldDB" id="A0AA41R105"/>
<dbReference type="InterPro" id="IPR000644">
    <property type="entry name" value="CBS_dom"/>
</dbReference>
<evidence type="ECO:0000259" key="3">
    <source>
        <dbReference type="PROSITE" id="PS50042"/>
    </source>
</evidence>
<feature type="domain" description="CBS" evidence="4">
    <location>
        <begin position="373"/>
        <end position="430"/>
    </location>
</feature>
<organism evidence="5 6">
    <name type="scientific">Desulfatitalea alkaliphila</name>
    <dbReference type="NCBI Taxonomy" id="2929485"/>
    <lineage>
        <taxon>Bacteria</taxon>
        <taxon>Pseudomonadati</taxon>
        <taxon>Thermodesulfobacteriota</taxon>
        <taxon>Desulfobacteria</taxon>
        <taxon>Desulfobacterales</taxon>
        <taxon>Desulfosarcinaceae</taxon>
        <taxon>Desulfatitalea</taxon>
    </lineage>
</organism>
<feature type="domain" description="CBS" evidence="4">
    <location>
        <begin position="308"/>
        <end position="365"/>
    </location>
</feature>
<dbReference type="InterPro" id="IPR005105">
    <property type="entry name" value="GlnD_Uridyltrans_N"/>
</dbReference>
<dbReference type="Proteomes" id="UP001165427">
    <property type="component" value="Unassembled WGS sequence"/>
</dbReference>
<keyword evidence="6" id="KW-1185">Reference proteome</keyword>
<dbReference type="Pfam" id="PF00027">
    <property type="entry name" value="cNMP_binding"/>
    <property type="match status" value="2"/>
</dbReference>
<evidence type="ECO:0000256" key="1">
    <source>
        <dbReference type="ARBA" id="ARBA00022737"/>
    </source>
</evidence>
<evidence type="ECO:0000256" key="2">
    <source>
        <dbReference type="PROSITE-ProRule" id="PRU00703"/>
    </source>
</evidence>
<dbReference type="SUPFAM" id="SSF81301">
    <property type="entry name" value="Nucleotidyltransferase"/>
    <property type="match status" value="1"/>
</dbReference>
<dbReference type="InterPro" id="IPR018821">
    <property type="entry name" value="DUF294_put_nucleoTrafse_sb-bd"/>
</dbReference>
<dbReference type="InterPro" id="IPR051462">
    <property type="entry name" value="CBS_domain-containing"/>
</dbReference>
<dbReference type="EMBL" id="JALJRB010000005">
    <property type="protein sequence ID" value="MCJ8500197.1"/>
    <property type="molecule type" value="Genomic_DNA"/>
</dbReference>
<accession>A0AA41R105</accession>
<evidence type="ECO:0000259" key="4">
    <source>
        <dbReference type="PROSITE" id="PS51371"/>
    </source>
</evidence>